<protein>
    <recommendedName>
        <fullName evidence="3">Urease accessory protein UreD</fullName>
    </recommendedName>
</protein>
<gene>
    <name evidence="3" type="primary">ureD</name>
    <name evidence="4" type="ORF">OKA04_03810</name>
</gene>
<dbReference type="RefSeq" id="WP_264499801.1">
    <property type="nucleotide sequence ID" value="NZ_JAPDDS010000002.1"/>
</dbReference>
<dbReference type="EMBL" id="JAPDDS010000002">
    <property type="protein sequence ID" value="MCW1883839.1"/>
    <property type="molecule type" value="Genomic_DNA"/>
</dbReference>
<evidence type="ECO:0000313" key="5">
    <source>
        <dbReference type="Proteomes" id="UP001207930"/>
    </source>
</evidence>
<keyword evidence="5" id="KW-1185">Reference proteome</keyword>
<evidence type="ECO:0000256" key="1">
    <source>
        <dbReference type="ARBA" id="ARBA00007177"/>
    </source>
</evidence>
<comment type="subcellular location">
    <subcellularLocation>
        <location evidence="3">Cytoplasm</location>
    </subcellularLocation>
</comment>
<keyword evidence="3" id="KW-0996">Nickel insertion</keyword>
<keyword evidence="3" id="KW-0963">Cytoplasm</keyword>
<proteinExistence type="inferred from homology"/>
<reference evidence="4 5" key="1">
    <citation type="submission" date="2022-10" db="EMBL/GenBank/DDBJ databases">
        <title>Luteolibacter flavescens strain MCCC 1K03193, whole genome shotgun sequencing project.</title>
        <authorList>
            <person name="Zhao G."/>
            <person name="Shen L."/>
        </authorList>
    </citation>
    <scope>NUCLEOTIDE SEQUENCE [LARGE SCALE GENOMIC DNA]</scope>
    <source>
        <strain evidence="4 5">MCCC 1K03193</strain>
    </source>
</reference>
<organism evidence="4 5">
    <name type="scientific">Luteolibacter flavescens</name>
    <dbReference type="NCBI Taxonomy" id="1859460"/>
    <lineage>
        <taxon>Bacteria</taxon>
        <taxon>Pseudomonadati</taxon>
        <taxon>Verrucomicrobiota</taxon>
        <taxon>Verrucomicrobiia</taxon>
        <taxon>Verrucomicrobiales</taxon>
        <taxon>Verrucomicrobiaceae</taxon>
        <taxon>Luteolibacter</taxon>
    </lineage>
</organism>
<keyword evidence="2 3" id="KW-0143">Chaperone</keyword>
<name>A0ABT3FJT9_9BACT</name>
<evidence type="ECO:0000313" key="4">
    <source>
        <dbReference type="EMBL" id="MCW1883839.1"/>
    </source>
</evidence>
<comment type="similarity">
    <text evidence="1 3">Belongs to the UreD family.</text>
</comment>
<evidence type="ECO:0000256" key="2">
    <source>
        <dbReference type="ARBA" id="ARBA00023186"/>
    </source>
</evidence>
<comment type="caution">
    <text evidence="4">The sequence shown here is derived from an EMBL/GenBank/DDBJ whole genome shotgun (WGS) entry which is preliminary data.</text>
</comment>
<dbReference type="Pfam" id="PF01774">
    <property type="entry name" value="UreD"/>
    <property type="match status" value="1"/>
</dbReference>
<accession>A0ABT3FJT9</accession>
<dbReference type="PANTHER" id="PTHR33643">
    <property type="entry name" value="UREASE ACCESSORY PROTEIN D"/>
    <property type="match status" value="1"/>
</dbReference>
<comment type="function">
    <text evidence="3">Required for maturation of urease via the functional incorporation of the urease nickel metallocenter.</text>
</comment>
<dbReference type="Proteomes" id="UP001207930">
    <property type="component" value="Unassembled WGS sequence"/>
</dbReference>
<comment type="subunit">
    <text evidence="3">UreD, UreF and UreG form a complex that acts as a GTP-hydrolysis-dependent molecular chaperone, activating the urease apoprotein by helping to assemble the nickel containing metallocenter of UreC. The UreE protein probably delivers the nickel.</text>
</comment>
<dbReference type="InterPro" id="IPR002669">
    <property type="entry name" value="UreD"/>
</dbReference>
<dbReference type="PANTHER" id="PTHR33643:SF1">
    <property type="entry name" value="UREASE ACCESSORY PROTEIN D"/>
    <property type="match status" value="1"/>
</dbReference>
<sequence>MSISSSDGSGITGRSIRGHLDLRSDVRGDGTPYLSRQSFRAPIHLSKAHVESGSLLVQLVNPTAGFFDGDRLDLDVTAGKDSRVVLSTPGASRVHRARSETPAICHQRLTVESDAFLEWIPEPFIPQAGARYHQRTEIRLAEDAGLLFFEWIAPGRVARGEVFAYESLRWELDLIAADKLVARERYELTPHDHSLAALRERFPAAHYVTAYVAGMDKESWPAEDLDKFNDERTYFGHGPLTGNIHIIRSLCADSLAARALISGLRTLIYQSAGKSLPNLGRFIA</sequence>
<evidence type="ECO:0000256" key="3">
    <source>
        <dbReference type="HAMAP-Rule" id="MF_01384"/>
    </source>
</evidence>
<dbReference type="HAMAP" id="MF_01384">
    <property type="entry name" value="UreD"/>
    <property type="match status" value="1"/>
</dbReference>